<name>A0ABX5QBW8_9MICO</name>
<evidence type="ECO:0000313" key="1">
    <source>
        <dbReference type="EMBL" id="QAB16562.1"/>
    </source>
</evidence>
<organism evidence="1 2">
    <name type="scientific">Leucobacter muris</name>
    <dbReference type="NCBI Taxonomy" id="1935379"/>
    <lineage>
        <taxon>Bacteria</taxon>
        <taxon>Bacillati</taxon>
        <taxon>Actinomycetota</taxon>
        <taxon>Actinomycetes</taxon>
        <taxon>Micrococcales</taxon>
        <taxon>Microbacteriaceae</taxon>
        <taxon>Leucobacter</taxon>
    </lineage>
</organism>
<sequence>MMRRADDLGPLERYTAASEAAAQRVIAAYSTSFGLATRLLGSRHRTHIRNIYALVRIADELVDGVAEHAGVAPVEQRRRLAALEDETEQAMRSGYSSNPIAHAFAVTARDAGIDVGLTRPFFASMRMDLPEAPPVGTVEAARVGTAEAPPRAAAVRAFDVSDHAAYVYGSAEVVGLMCLRVFMRDEACSAETAQLLEHGARQLGAAFQNVNFLRDLGDDADRLKRDYLGGEAEMTPELQRRWVETIRAQLADAEQTLPLLPSDARGAVGCALRLFRRLTERIARTPAASLRSRRVRVSNPVKAWLALQSIVSARKEGLA</sequence>
<gene>
    <name evidence="1" type="ORF">Leucomu_00175</name>
</gene>
<dbReference type="InterPro" id="IPR044843">
    <property type="entry name" value="Trans_IPPS_bact-type"/>
</dbReference>
<keyword evidence="2" id="KW-1185">Reference proteome</keyword>
<accession>A0ABX5QBW8</accession>
<reference evidence="1 2" key="1">
    <citation type="submission" date="2019-01" db="EMBL/GenBank/DDBJ databases">
        <title>Leucobacter muris sp. nov. isolated from the nose of a laboratory mouse.</title>
        <authorList>
            <person name="Benga L."/>
            <person name="Sproeer C."/>
            <person name="Schumann P."/>
            <person name="Verbarg S."/>
            <person name="Bunk B."/>
            <person name="Engelhardt E."/>
            <person name="Benten P.M."/>
            <person name="Sager M."/>
        </authorList>
    </citation>
    <scope>NUCLEOTIDE SEQUENCE [LARGE SCALE GENOMIC DNA]</scope>
    <source>
        <strain evidence="1 2">DSM 101948</strain>
    </source>
</reference>
<dbReference type="SFLD" id="SFLDG01212">
    <property type="entry name" value="Phytoene_synthase_like"/>
    <property type="match status" value="1"/>
</dbReference>
<dbReference type="InterPro" id="IPR008949">
    <property type="entry name" value="Isoprenoid_synthase_dom_sf"/>
</dbReference>
<dbReference type="InterPro" id="IPR002060">
    <property type="entry name" value="Squ/phyt_synthse"/>
</dbReference>
<dbReference type="SFLD" id="SFLDG01018">
    <property type="entry name" value="Squalene/Phytoene_Synthase_Lik"/>
    <property type="match status" value="1"/>
</dbReference>
<proteinExistence type="predicted"/>
<dbReference type="RefSeq" id="WP_128385955.1">
    <property type="nucleotide sequence ID" value="NZ_CP035037.1"/>
</dbReference>
<dbReference type="PANTHER" id="PTHR31480">
    <property type="entry name" value="BIFUNCTIONAL LYCOPENE CYCLASE/PHYTOENE SYNTHASE"/>
    <property type="match status" value="1"/>
</dbReference>
<dbReference type="EMBL" id="CP035037">
    <property type="protein sequence ID" value="QAB16562.1"/>
    <property type="molecule type" value="Genomic_DNA"/>
</dbReference>
<protein>
    <submittedName>
        <fullName evidence="1">Phytoene synthase</fullName>
    </submittedName>
</protein>
<dbReference type="Proteomes" id="UP000285768">
    <property type="component" value="Chromosome"/>
</dbReference>
<dbReference type="SUPFAM" id="SSF48576">
    <property type="entry name" value="Terpenoid synthases"/>
    <property type="match status" value="1"/>
</dbReference>
<evidence type="ECO:0000313" key="2">
    <source>
        <dbReference type="Proteomes" id="UP000285768"/>
    </source>
</evidence>
<dbReference type="SFLD" id="SFLDS00005">
    <property type="entry name" value="Isoprenoid_Synthase_Type_I"/>
    <property type="match status" value="1"/>
</dbReference>
<dbReference type="Pfam" id="PF00494">
    <property type="entry name" value="SQS_PSY"/>
    <property type="match status" value="1"/>
</dbReference>
<dbReference type="Gene3D" id="1.10.600.10">
    <property type="entry name" value="Farnesyl Diphosphate Synthase"/>
    <property type="match status" value="1"/>
</dbReference>